<proteinExistence type="inferred from homology"/>
<feature type="domain" description="Cytochrome b5 heme-binding" evidence="2">
    <location>
        <begin position="67"/>
        <end position="139"/>
    </location>
</feature>
<dbReference type="SUPFAM" id="SSF55856">
    <property type="entry name" value="Cytochrome b5-like heme/steroid binding domain"/>
    <property type="match status" value="2"/>
</dbReference>
<accession>A0ABS2FEQ3</accession>
<name>A0ABS2FEQ3_9CLOT</name>
<dbReference type="InterPro" id="IPR001199">
    <property type="entry name" value="Cyt_B5-like_heme/steroid-bd"/>
</dbReference>
<dbReference type="InterPro" id="IPR050577">
    <property type="entry name" value="MAPR/NEUFC/NENF-like"/>
</dbReference>
<evidence type="ECO:0000313" key="4">
    <source>
        <dbReference type="Proteomes" id="UP000767334"/>
    </source>
</evidence>
<keyword evidence="4" id="KW-1185">Reference proteome</keyword>
<comment type="caution">
    <text evidence="3">The sequence shown here is derived from an EMBL/GenBank/DDBJ whole genome shotgun (WGS) entry which is preliminary data.</text>
</comment>
<dbReference type="PANTHER" id="PTHR10281:SF76">
    <property type="entry name" value="CALCUTTA CUP-RELATED"/>
    <property type="match status" value="1"/>
</dbReference>
<reference evidence="3 4" key="1">
    <citation type="journal article" date="2021" name="Sci. Rep.">
        <title>The distribution of antibiotic resistance genes in chicken gut microbiota commensals.</title>
        <authorList>
            <person name="Juricova H."/>
            <person name="Matiasovicova J."/>
            <person name="Kubasova T."/>
            <person name="Cejkova D."/>
            <person name="Rychlik I."/>
        </authorList>
    </citation>
    <scope>NUCLEOTIDE SEQUENCE [LARGE SCALE GENOMIC DNA]</scope>
    <source>
        <strain evidence="3 4">An435</strain>
    </source>
</reference>
<dbReference type="Proteomes" id="UP000767334">
    <property type="component" value="Unassembled WGS sequence"/>
</dbReference>
<dbReference type="SMART" id="SM01117">
    <property type="entry name" value="Cyt-b5"/>
    <property type="match status" value="2"/>
</dbReference>
<comment type="similarity">
    <text evidence="1">Belongs to the cytochrome b5 family. MAPR subfamily.</text>
</comment>
<dbReference type="RefSeq" id="WP_148323333.1">
    <property type="nucleotide sequence ID" value="NZ_JACJLL010000014.1"/>
</dbReference>
<evidence type="ECO:0000256" key="1">
    <source>
        <dbReference type="ARBA" id="ARBA00038357"/>
    </source>
</evidence>
<gene>
    <name evidence="3" type="ORF">H6A19_03985</name>
</gene>
<dbReference type="InterPro" id="IPR036400">
    <property type="entry name" value="Cyt_B5-like_heme/steroid_sf"/>
</dbReference>
<dbReference type="EMBL" id="JACJLL010000014">
    <property type="protein sequence ID" value="MBM6818507.1"/>
    <property type="molecule type" value="Genomic_DNA"/>
</dbReference>
<protein>
    <recommendedName>
        <fullName evidence="2">Cytochrome b5 heme-binding domain-containing protein</fullName>
    </recommendedName>
</protein>
<evidence type="ECO:0000313" key="3">
    <source>
        <dbReference type="EMBL" id="MBM6818507.1"/>
    </source>
</evidence>
<evidence type="ECO:0000259" key="2">
    <source>
        <dbReference type="SMART" id="SM01117"/>
    </source>
</evidence>
<dbReference type="Pfam" id="PF00173">
    <property type="entry name" value="Cyt-b5"/>
    <property type="match status" value="2"/>
</dbReference>
<organism evidence="3 4">
    <name type="scientific">Clostridium saudiense</name>
    <dbReference type="NCBI Taxonomy" id="1414720"/>
    <lineage>
        <taxon>Bacteria</taxon>
        <taxon>Bacillati</taxon>
        <taxon>Bacillota</taxon>
        <taxon>Clostridia</taxon>
        <taxon>Eubacteriales</taxon>
        <taxon>Clostridiaceae</taxon>
        <taxon>Clostridium</taxon>
    </lineage>
</organism>
<dbReference type="Gene3D" id="3.10.120.10">
    <property type="entry name" value="Cytochrome b5-like heme/steroid binding domain"/>
    <property type="match status" value="2"/>
</dbReference>
<dbReference type="PANTHER" id="PTHR10281">
    <property type="entry name" value="MEMBRANE-ASSOCIATED PROGESTERONE RECEPTOR COMPONENT-RELATED"/>
    <property type="match status" value="1"/>
</dbReference>
<sequence>MAKKDFLQQKYCEINQLKNLLQTYPKEYCETIIKVMEKVFDEITEYLDEETSKLKTAVKKVQHQRVFTVDELAKYNGKNGAKSYISVGGIVYDVTGVSKWNGGNHYGVTAGKVLDKEFAQCHGNKLSIMEHAAAVGVLDTNNKREATNNDDKNSEINSNSREGLRYYKIEDISKFDGKNGNLAYVVINGTVYDVTSMRHWIDGSHYGLSAGRDLTEYFETCHKDEKDILKKLRIVGTIIE</sequence>
<feature type="domain" description="Cytochrome b5 heme-binding" evidence="2">
    <location>
        <begin position="167"/>
        <end position="239"/>
    </location>
</feature>